<dbReference type="RefSeq" id="WP_092862006.1">
    <property type="nucleotide sequence ID" value="NZ_FOQH01000008.1"/>
</dbReference>
<reference evidence="1 2" key="1">
    <citation type="submission" date="2016-10" db="EMBL/GenBank/DDBJ databases">
        <authorList>
            <person name="de Groot N.N."/>
        </authorList>
    </citation>
    <scope>NUCLEOTIDE SEQUENCE [LARGE SCALE GENOMIC DNA]</scope>
    <source>
        <strain evidence="1 2">CGMCC 1.11030</strain>
    </source>
</reference>
<organism evidence="1 2">
    <name type="scientific">Albimonas pacifica</name>
    <dbReference type="NCBI Taxonomy" id="1114924"/>
    <lineage>
        <taxon>Bacteria</taxon>
        <taxon>Pseudomonadati</taxon>
        <taxon>Pseudomonadota</taxon>
        <taxon>Alphaproteobacteria</taxon>
        <taxon>Rhodobacterales</taxon>
        <taxon>Paracoccaceae</taxon>
        <taxon>Albimonas</taxon>
    </lineage>
</organism>
<dbReference type="OrthoDB" id="7375665at2"/>
<dbReference type="STRING" id="1114924.SAMN05216258_108252"/>
<dbReference type="AlphaFoldDB" id="A0A1I3K1B3"/>
<proteinExistence type="predicted"/>
<evidence type="ECO:0000313" key="2">
    <source>
        <dbReference type="Proteomes" id="UP000199377"/>
    </source>
</evidence>
<name>A0A1I3K1B3_9RHOB</name>
<sequence length="291" mass="30200">MIGFPAAGLAAAAPLAARNALLDCAFYDVEGLSGAERALLAPAPRAGGAVVVVRPNPGARGVALTRHEDFAAFRMAPGDLLKHFALAGMGGSALGGAALARTLANHLDAPVGAIVGGCGLERIIDEALGGWVWFGLAGRARAWRRTQARPDAAAPALAMTAGGPAEIHPPPGAFDLAALLKVMRDPAREIRTLVGHSRGALTLAAALQGLWRHDAEAFDRLRHASVRTLGAVAPLPASLTDVAQHLGDLDLLGWLNSIPGTPRRRAPRAAHHLNPRIPGHLDFRAVLEGRI</sequence>
<evidence type="ECO:0000313" key="1">
    <source>
        <dbReference type="EMBL" id="SFI66243.1"/>
    </source>
</evidence>
<protein>
    <submittedName>
        <fullName evidence="1">Uncharacterized protein</fullName>
    </submittedName>
</protein>
<keyword evidence="2" id="KW-1185">Reference proteome</keyword>
<gene>
    <name evidence="1" type="ORF">SAMN05216258_108252</name>
</gene>
<dbReference type="Proteomes" id="UP000199377">
    <property type="component" value="Unassembled WGS sequence"/>
</dbReference>
<dbReference type="EMBL" id="FOQH01000008">
    <property type="protein sequence ID" value="SFI66243.1"/>
    <property type="molecule type" value="Genomic_DNA"/>
</dbReference>
<accession>A0A1I3K1B3</accession>